<keyword evidence="3" id="KW-1185">Reference proteome</keyword>
<organism evidence="2 3">
    <name type="scientific">Helobdella robusta</name>
    <name type="common">Californian leech</name>
    <dbReference type="NCBI Taxonomy" id="6412"/>
    <lineage>
        <taxon>Eukaryota</taxon>
        <taxon>Metazoa</taxon>
        <taxon>Spiralia</taxon>
        <taxon>Lophotrochozoa</taxon>
        <taxon>Annelida</taxon>
        <taxon>Clitellata</taxon>
        <taxon>Hirudinea</taxon>
        <taxon>Rhynchobdellida</taxon>
        <taxon>Glossiphoniidae</taxon>
        <taxon>Helobdella</taxon>
    </lineage>
</organism>
<dbReference type="EnsemblMetazoa" id="HelroT175809">
    <property type="protein sequence ID" value="HelroP175809"/>
    <property type="gene ID" value="HelroG175809"/>
</dbReference>
<reference evidence="3" key="1">
    <citation type="submission" date="2012-12" db="EMBL/GenBank/DDBJ databases">
        <authorList>
            <person name="Hellsten U."/>
            <person name="Grimwood J."/>
            <person name="Chapman J.A."/>
            <person name="Shapiro H."/>
            <person name="Aerts A."/>
            <person name="Otillar R.P."/>
            <person name="Terry A.Y."/>
            <person name="Boore J.L."/>
            <person name="Simakov O."/>
            <person name="Marletaz F."/>
            <person name="Cho S.-J."/>
            <person name="Edsinger-Gonzales E."/>
            <person name="Havlak P."/>
            <person name="Kuo D.-H."/>
            <person name="Larsson T."/>
            <person name="Lv J."/>
            <person name="Arendt D."/>
            <person name="Savage R."/>
            <person name="Osoegawa K."/>
            <person name="de Jong P."/>
            <person name="Lindberg D.R."/>
            <person name="Seaver E.C."/>
            <person name="Weisblat D.A."/>
            <person name="Putnam N.H."/>
            <person name="Grigoriev I.V."/>
            <person name="Rokhsar D.S."/>
        </authorList>
    </citation>
    <scope>NUCLEOTIDE SEQUENCE</scope>
</reference>
<dbReference type="InParanoid" id="T1F9P5"/>
<dbReference type="CTD" id="20205544"/>
<dbReference type="RefSeq" id="XP_009021442.1">
    <property type="nucleotide sequence ID" value="XM_009023194.1"/>
</dbReference>
<reference evidence="1 3" key="2">
    <citation type="journal article" date="2013" name="Nature">
        <title>Insights into bilaterian evolution from three spiralian genomes.</title>
        <authorList>
            <person name="Simakov O."/>
            <person name="Marletaz F."/>
            <person name="Cho S.J."/>
            <person name="Edsinger-Gonzales E."/>
            <person name="Havlak P."/>
            <person name="Hellsten U."/>
            <person name="Kuo D.H."/>
            <person name="Larsson T."/>
            <person name="Lv J."/>
            <person name="Arendt D."/>
            <person name="Savage R."/>
            <person name="Osoegawa K."/>
            <person name="de Jong P."/>
            <person name="Grimwood J."/>
            <person name="Chapman J.A."/>
            <person name="Shapiro H."/>
            <person name="Aerts A."/>
            <person name="Otillar R.P."/>
            <person name="Terry A.Y."/>
            <person name="Boore J.L."/>
            <person name="Grigoriev I.V."/>
            <person name="Lindberg D.R."/>
            <person name="Seaver E.C."/>
            <person name="Weisblat D.A."/>
            <person name="Putnam N.H."/>
            <person name="Rokhsar D.S."/>
        </authorList>
    </citation>
    <scope>NUCLEOTIDE SEQUENCE</scope>
</reference>
<name>T1F9P5_HELRO</name>
<dbReference type="EMBL" id="KB096945">
    <property type="protein sequence ID" value="ESO00392.1"/>
    <property type="molecule type" value="Genomic_DNA"/>
</dbReference>
<evidence type="ECO:0000313" key="2">
    <source>
        <dbReference type="EnsemblMetazoa" id="HelroP175809"/>
    </source>
</evidence>
<proteinExistence type="predicted"/>
<dbReference type="EMBL" id="AMQM01005429">
    <property type="status" value="NOT_ANNOTATED_CDS"/>
    <property type="molecule type" value="Genomic_DNA"/>
</dbReference>
<gene>
    <name evidence="2" type="primary">20205544</name>
    <name evidence="1" type="ORF">HELRODRAFT_175809</name>
</gene>
<accession>T1F9P5</accession>
<dbReference type="AlphaFoldDB" id="T1F9P5"/>
<dbReference type="Proteomes" id="UP000015101">
    <property type="component" value="Unassembled WGS sequence"/>
</dbReference>
<dbReference type="HOGENOM" id="CLU_097310_0_0_1"/>
<reference evidence="2" key="3">
    <citation type="submission" date="2015-06" db="UniProtKB">
        <authorList>
            <consortium name="EnsemblMetazoa"/>
        </authorList>
    </citation>
    <scope>IDENTIFICATION</scope>
</reference>
<protein>
    <submittedName>
        <fullName evidence="1 2">Uncharacterized protein</fullName>
    </submittedName>
</protein>
<evidence type="ECO:0000313" key="1">
    <source>
        <dbReference type="EMBL" id="ESO00392.1"/>
    </source>
</evidence>
<dbReference type="KEGG" id="hro:HELRODRAFT_175809"/>
<dbReference type="GeneID" id="20205544"/>
<sequence>MCERAFEGQYGFYKSSDPSFIKYLLHQKNKFMRSGYILKAAAITKYINKLIINFNSKTFTNSKRGSKAMWEQVNNIRCSDKSFNMSTSQQVDANTLNTHFTSMSTDPSYKTPPTKATAINRRQHQQFTSYSVLLAHANEGRSHRKAKSASTNSFFDCKLSAKSISEEPLKNQLGSLRDIIESDSDD</sequence>
<evidence type="ECO:0000313" key="3">
    <source>
        <dbReference type="Proteomes" id="UP000015101"/>
    </source>
</evidence>